<protein>
    <submittedName>
        <fullName evidence="3">MspA family porin</fullName>
    </submittedName>
</protein>
<feature type="region of interest" description="Disordered" evidence="1">
    <location>
        <begin position="122"/>
        <end position="162"/>
    </location>
</feature>
<dbReference type="Gene3D" id="2.60.40.1650">
    <property type="entry name" value="Porin MspA (Ig-like beta-sandwich domain)"/>
    <property type="match status" value="2"/>
</dbReference>
<proteinExistence type="predicted"/>
<dbReference type="Proteomes" id="UP001551695">
    <property type="component" value="Unassembled WGS sequence"/>
</dbReference>
<comment type="caution">
    <text evidence="3">The sequence shown here is derived from an EMBL/GenBank/DDBJ whole genome shotgun (WGS) entry which is preliminary data.</text>
</comment>
<evidence type="ECO:0000256" key="1">
    <source>
        <dbReference type="SAM" id="MobiDB-lite"/>
    </source>
</evidence>
<sequence>MLRIISTASFTASALVVLLLPTAHADIVNLPPHEKTFESAMGSFTVGTHDEAINRIPPLNGVPTSHEALVSTVAYGRLDGQAEGVLRTGYSVGCAARVDAVIPGVDPTTEFGLEGPQQNYATEQVQRSATEQAQSSTVEQSSTGESAQSQTEGTVRSQEFESGQIQEYNGVIPSIAVDPGLFLELELQPGDITNVDIGTGKALIPGRTVQIITRDFHIKVDNCAGPVTIRQYTYLEARTPEVDDSGAVFGEPTRL</sequence>
<dbReference type="EMBL" id="JBFAKC010000016">
    <property type="protein sequence ID" value="MEV0711609.1"/>
    <property type="molecule type" value="Genomic_DNA"/>
</dbReference>
<keyword evidence="2" id="KW-0732">Signal</keyword>
<accession>A0ABV3G1P8</accession>
<evidence type="ECO:0000256" key="2">
    <source>
        <dbReference type="SAM" id="SignalP"/>
    </source>
</evidence>
<evidence type="ECO:0000313" key="4">
    <source>
        <dbReference type="Proteomes" id="UP001551695"/>
    </source>
</evidence>
<evidence type="ECO:0000313" key="3">
    <source>
        <dbReference type="EMBL" id="MEV0711609.1"/>
    </source>
</evidence>
<feature type="chain" id="PRO_5046239615" evidence="2">
    <location>
        <begin position="26"/>
        <end position="255"/>
    </location>
</feature>
<gene>
    <name evidence="3" type="ORF">AB0I48_29035</name>
</gene>
<dbReference type="RefSeq" id="WP_109528571.1">
    <property type="nucleotide sequence ID" value="NZ_JBFAKC010000016.1"/>
</dbReference>
<name>A0ABV3G1P8_9NOCA</name>
<reference evidence="3 4" key="1">
    <citation type="submission" date="2024-06" db="EMBL/GenBank/DDBJ databases">
        <title>The Natural Products Discovery Center: Release of the First 8490 Sequenced Strains for Exploring Actinobacteria Biosynthetic Diversity.</title>
        <authorList>
            <person name="Kalkreuter E."/>
            <person name="Kautsar S.A."/>
            <person name="Yang D."/>
            <person name="Bader C.D."/>
            <person name="Teijaro C.N."/>
            <person name="Fluegel L."/>
            <person name="Davis C.M."/>
            <person name="Simpson J.R."/>
            <person name="Lauterbach L."/>
            <person name="Steele A.D."/>
            <person name="Gui C."/>
            <person name="Meng S."/>
            <person name="Li G."/>
            <person name="Viehrig K."/>
            <person name="Ye F."/>
            <person name="Su P."/>
            <person name="Kiefer A.F."/>
            <person name="Nichols A."/>
            <person name="Cepeda A.J."/>
            <person name="Yan W."/>
            <person name="Fan B."/>
            <person name="Jiang Y."/>
            <person name="Adhikari A."/>
            <person name="Zheng C.-J."/>
            <person name="Schuster L."/>
            <person name="Cowan T.M."/>
            <person name="Smanski M.J."/>
            <person name="Chevrette M.G."/>
            <person name="De Carvalho L.P.S."/>
            <person name="Shen B."/>
        </authorList>
    </citation>
    <scope>NUCLEOTIDE SEQUENCE [LARGE SCALE GENOMIC DNA]</scope>
    <source>
        <strain evidence="3 4">NPDC050403</strain>
    </source>
</reference>
<organism evidence="3 4">
    <name type="scientific">Nocardia aurea</name>
    <dbReference type="NCBI Taxonomy" id="2144174"/>
    <lineage>
        <taxon>Bacteria</taxon>
        <taxon>Bacillati</taxon>
        <taxon>Actinomycetota</taxon>
        <taxon>Actinomycetes</taxon>
        <taxon>Mycobacteriales</taxon>
        <taxon>Nocardiaceae</taxon>
        <taxon>Nocardia</taxon>
    </lineage>
</organism>
<dbReference type="Pfam" id="PF09203">
    <property type="entry name" value="MspA"/>
    <property type="match status" value="1"/>
</dbReference>
<feature type="signal peptide" evidence="2">
    <location>
        <begin position="1"/>
        <end position="25"/>
    </location>
</feature>
<dbReference type="InterPro" id="IPR015286">
    <property type="entry name" value="Porin_fam_mycobact-type"/>
</dbReference>
<keyword evidence="4" id="KW-1185">Reference proteome</keyword>